<feature type="transmembrane region" description="Helical" evidence="1">
    <location>
        <begin position="153"/>
        <end position="176"/>
    </location>
</feature>
<organism evidence="3 4">
    <name type="scientific">Butyricimonas virosa</name>
    <dbReference type="NCBI Taxonomy" id="544645"/>
    <lineage>
        <taxon>Bacteria</taxon>
        <taxon>Pseudomonadati</taxon>
        <taxon>Bacteroidota</taxon>
        <taxon>Bacteroidia</taxon>
        <taxon>Bacteroidales</taxon>
        <taxon>Odoribacteraceae</taxon>
        <taxon>Butyricimonas</taxon>
    </lineage>
</organism>
<evidence type="ECO:0000313" key="4">
    <source>
        <dbReference type="Proteomes" id="UP000742098"/>
    </source>
</evidence>
<keyword evidence="1" id="KW-0812">Transmembrane</keyword>
<proteinExistence type="predicted"/>
<reference evidence="3" key="1">
    <citation type="journal article" date="2021" name="PeerJ">
        <title>Extensive microbial diversity within the chicken gut microbiome revealed by metagenomics and culture.</title>
        <authorList>
            <person name="Gilroy R."/>
            <person name="Ravi A."/>
            <person name="Getino M."/>
            <person name="Pursley I."/>
            <person name="Horton D.L."/>
            <person name="Alikhan N.F."/>
            <person name="Baker D."/>
            <person name="Gharbi K."/>
            <person name="Hall N."/>
            <person name="Watson M."/>
            <person name="Adriaenssens E.M."/>
            <person name="Foster-Nyarko E."/>
            <person name="Jarju S."/>
            <person name="Secka A."/>
            <person name="Antonio M."/>
            <person name="Oren A."/>
            <person name="Chaudhuri R.R."/>
            <person name="La Ragione R."/>
            <person name="Hildebrand F."/>
            <person name="Pallen M.J."/>
        </authorList>
    </citation>
    <scope>NUCLEOTIDE SEQUENCE</scope>
    <source>
        <strain evidence="3">6966</strain>
    </source>
</reference>
<name>A0A921H729_9BACT</name>
<dbReference type="EMBL" id="DYVS01000157">
    <property type="protein sequence ID" value="HJF70945.1"/>
    <property type="molecule type" value="Genomic_DNA"/>
</dbReference>
<accession>A0A921H729</accession>
<keyword evidence="1" id="KW-1133">Transmembrane helix</keyword>
<dbReference type="Pfam" id="PF25275">
    <property type="entry name" value="Golvesin_C"/>
    <property type="match status" value="1"/>
</dbReference>
<reference evidence="3" key="2">
    <citation type="submission" date="2021-09" db="EMBL/GenBank/DDBJ databases">
        <authorList>
            <person name="Gilroy R."/>
        </authorList>
    </citation>
    <scope>NUCLEOTIDE SEQUENCE</scope>
    <source>
        <strain evidence="3">6966</strain>
    </source>
</reference>
<feature type="transmembrane region" description="Helical" evidence="1">
    <location>
        <begin position="183"/>
        <end position="203"/>
    </location>
</feature>
<dbReference type="InterPro" id="IPR033803">
    <property type="entry name" value="CBD-like_Golvesin-Xly"/>
</dbReference>
<protein>
    <recommendedName>
        <fullName evidence="2">Golvesin/Xly CBD-like domain-containing protein</fullName>
    </recommendedName>
</protein>
<evidence type="ECO:0000256" key="1">
    <source>
        <dbReference type="SAM" id="Phobius"/>
    </source>
</evidence>
<feature type="transmembrane region" description="Helical" evidence="1">
    <location>
        <begin position="235"/>
        <end position="252"/>
    </location>
</feature>
<comment type="caution">
    <text evidence="3">The sequence shown here is derived from an EMBL/GenBank/DDBJ whole genome shotgun (WGS) entry which is preliminary data.</text>
</comment>
<evidence type="ECO:0000313" key="3">
    <source>
        <dbReference type="EMBL" id="HJF70945.1"/>
    </source>
</evidence>
<sequence>MEMKRVMMVAHYEARLLRRSWVFLIFTVLGIAGISSFQFLVGDINVAMEYSWKWSRSLWNLKALPSFIPYMNAYLFNGMQALMIVFFVAETEKRARLTTMEPLWTRPSTNGELMWGMALGLGSMIICLNIISVLVTMAIHLATQPWAFDASIYVFYFLTLTLPALIFFLGISMFVVHWIKSQGIAILLLLALIVGMIGSAGWLHGMLDPLARTIPAIFSVEVGCVNLGLLLLQRLLFLCLGGAFLFFSIFYVERLTGESERKNILRLLGIGLLLIAVFAGGGYEGYFVKGGQQREAFRQAYVRSENNAKVHVLEHDIYFKEKVKSFEASSRMKICNQSEKEISSIVLFLNPSLKISHLTCEGEEVEYIRDEQVIKIDRAIPSGDTLEIEMKYKGGIDERVCYLDLSDDEFYETKANGVSIYRFGNRQAFVGEKVTLLQPECLWYPQGVAPVTLSSLYDRQVDFTRYSLIVENDIGRTAVSQGVPERIEGKTFFWHDHAIQGLSLSIAEYDNRSIEVDGTRYDIFFFEGSDFLVRAFEAPKEIFKTVIRDIKFMTESTVCQMDNGYKEKAREVWRMQGKVEGESPEAYSPSGRYPYKWFVAIETPISFYRPVRGWALGEERLQAGIVFLPERVAHWRGVKYDMKKGREVEEWNLVERNNLKGDLEMIFKSVNCNVIPMFSGNTFFMKSNEFPAIHEVIKTLGVPIDKLNIALQAPEKINDVLDYLQDHSLEQAFTDKNVSPKLLGEIIEWKTIELKEYLKHELSEDKLYDFYNRFFQEHLFETIDIDQFCEGYMDWFGRDLKAKLKTWYSRDRLPVLLLEDVVLSKLHESEENVRGYGPAFARFKVYNPGDLEGLVIVPGAKIQGKRVNSFLIQGHECKEIRLKMDYPGLAIHFSLTQNVPPGRLVLVDEVQPLEGDTLTGIFSADSTVFFPRPGEIIVDNRGKGFKLIEPQGEKLFTLLRGGLKSWDRTKRNYDRWVEMIDNRFYGAVVHDAYCKSVGEGRYKAEWTTQISEAGEYEVYFYNGDFFKMGLPFQARKKGACIYYTVHDSSGDHEIRVEPAEESIGWVSLGKYYFEKGEAKVVLDDRGEMEEVGEQIERGMRVMQNKQMIVADAVKWVKR</sequence>
<gene>
    <name evidence="3" type="ORF">K8V05_09350</name>
</gene>
<feature type="transmembrane region" description="Helical" evidence="1">
    <location>
        <begin position="264"/>
        <end position="283"/>
    </location>
</feature>
<evidence type="ECO:0000259" key="2">
    <source>
        <dbReference type="Pfam" id="PF25275"/>
    </source>
</evidence>
<dbReference type="AlphaFoldDB" id="A0A921H729"/>
<feature type="transmembrane region" description="Helical" evidence="1">
    <location>
        <begin position="21"/>
        <end position="47"/>
    </location>
</feature>
<feature type="transmembrane region" description="Helical" evidence="1">
    <location>
        <begin position="113"/>
        <end position="141"/>
    </location>
</feature>
<keyword evidence="1" id="KW-0472">Membrane</keyword>
<feature type="transmembrane region" description="Helical" evidence="1">
    <location>
        <begin position="67"/>
        <end position="89"/>
    </location>
</feature>
<dbReference type="Proteomes" id="UP000742098">
    <property type="component" value="Unassembled WGS sequence"/>
</dbReference>
<feature type="domain" description="Golvesin/Xly CBD-like" evidence="2">
    <location>
        <begin position="993"/>
        <end position="1085"/>
    </location>
</feature>